<dbReference type="PANTHER" id="PTHR33121:SF71">
    <property type="entry name" value="OXYGEN SENSOR PROTEIN DOSP"/>
    <property type="match status" value="1"/>
</dbReference>
<dbReference type="RefSeq" id="WP_218576597.1">
    <property type="nucleotide sequence ID" value="NZ_JACADJ010000015.1"/>
</dbReference>
<feature type="domain" description="GGDEF" evidence="3">
    <location>
        <begin position="367"/>
        <end position="499"/>
    </location>
</feature>
<accession>A0A850SWY3</accession>
<comment type="caution">
    <text evidence="4">The sequence shown here is derived from an EMBL/GenBank/DDBJ whole genome shotgun (WGS) entry which is preliminary data.</text>
</comment>
<dbReference type="CDD" id="cd01949">
    <property type="entry name" value="GGDEF"/>
    <property type="match status" value="1"/>
</dbReference>
<organism evidence="4 5">
    <name type="scientific">Desulfobacter latus</name>
    <dbReference type="NCBI Taxonomy" id="2292"/>
    <lineage>
        <taxon>Bacteria</taxon>
        <taxon>Pseudomonadati</taxon>
        <taxon>Thermodesulfobacteriota</taxon>
        <taxon>Desulfobacteria</taxon>
        <taxon>Desulfobacterales</taxon>
        <taxon>Desulfobacteraceae</taxon>
        <taxon>Desulfobacter</taxon>
    </lineage>
</organism>
<dbReference type="Pfam" id="PF00563">
    <property type="entry name" value="EAL"/>
    <property type="match status" value="1"/>
</dbReference>
<dbReference type="SMART" id="SM00267">
    <property type="entry name" value="GGDEF"/>
    <property type="match status" value="1"/>
</dbReference>
<evidence type="ECO:0000259" key="3">
    <source>
        <dbReference type="PROSITE" id="PS50887"/>
    </source>
</evidence>
<keyword evidence="5" id="KW-1185">Reference proteome</keyword>
<dbReference type="InterPro" id="IPR001633">
    <property type="entry name" value="EAL_dom"/>
</dbReference>
<dbReference type="SMART" id="SM00052">
    <property type="entry name" value="EAL"/>
    <property type="match status" value="1"/>
</dbReference>
<gene>
    <name evidence="4" type="ORF">HXW94_06560</name>
</gene>
<dbReference type="InterPro" id="IPR029787">
    <property type="entry name" value="Nucleotide_cyclase"/>
</dbReference>
<feature type="domain" description="EAL" evidence="2">
    <location>
        <begin position="508"/>
        <end position="764"/>
    </location>
</feature>
<dbReference type="InterPro" id="IPR043128">
    <property type="entry name" value="Rev_trsase/Diguanyl_cyclase"/>
</dbReference>
<dbReference type="InterPro" id="IPR000160">
    <property type="entry name" value="GGDEF_dom"/>
</dbReference>
<protein>
    <submittedName>
        <fullName evidence="4">EAL domain-containing protein</fullName>
    </submittedName>
</protein>
<dbReference type="SUPFAM" id="SSF55073">
    <property type="entry name" value="Nucleotide cyclase"/>
    <property type="match status" value="1"/>
</dbReference>
<evidence type="ECO:0000313" key="4">
    <source>
        <dbReference type="EMBL" id="NWH04650.1"/>
    </source>
</evidence>
<dbReference type="PANTHER" id="PTHR33121">
    <property type="entry name" value="CYCLIC DI-GMP PHOSPHODIESTERASE PDEF"/>
    <property type="match status" value="1"/>
</dbReference>
<dbReference type="NCBIfam" id="TIGR00254">
    <property type="entry name" value="GGDEF"/>
    <property type="match status" value="1"/>
</dbReference>
<dbReference type="InterPro" id="IPR035919">
    <property type="entry name" value="EAL_sf"/>
</dbReference>
<reference evidence="4 5" key="1">
    <citation type="submission" date="2020-06" db="EMBL/GenBank/DDBJ databases">
        <title>High-quality draft genome of sulfate reducer Desulfobacter latus type strain AcrS2 isolated from marine sediment.</title>
        <authorList>
            <person name="Hoppe M."/>
            <person name="Larsen C.K."/>
            <person name="Marshall I.P.G."/>
            <person name="Schramm A."/>
            <person name="Marietou A.G."/>
        </authorList>
    </citation>
    <scope>NUCLEOTIDE SEQUENCE [LARGE SCALE GENOMIC DNA]</scope>
    <source>
        <strain evidence="4 5">AcRS2</strain>
    </source>
</reference>
<keyword evidence="1" id="KW-0812">Transmembrane</keyword>
<evidence type="ECO:0000256" key="1">
    <source>
        <dbReference type="SAM" id="Phobius"/>
    </source>
</evidence>
<dbReference type="Gene3D" id="3.30.450.20">
    <property type="entry name" value="PAS domain"/>
    <property type="match status" value="1"/>
</dbReference>
<feature type="transmembrane region" description="Helical" evidence="1">
    <location>
        <begin position="304"/>
        <end position="326"/>
    </location>
</feature>
<dbReference type="EMBL" id="JACADJ010000015">
    <property type="protein sequence ID" value="NWH04650.1"/>
    <property type="molecule type" value="Genomic_DNA"/>
</dbReference>
<evidence type="ECO:0000313" key="5">
    <source>
        <dbReference type="Proteomes" id="UP000553343"/>
    </source>
</evidence>
<proteinExistence type="predicted"/>
<dbReference type="PROSITE" id="PS50883">
    <property type="entry name" value="EAL"/>
    <property type="match status" value="1"/>
</dbReference>
<keyword evidence="1" id="KW-0472">Membrane</keyword>
<dbReference type="Gene3D" id="3.30.70.270">
    <property type="match status" value="1"/>
</dbReference>
<dbReference type="InterPro" id="IPR050706">
    <property type="entry name" value="Cyclic-di-GMP_PDE-like"/>
</dbReference>
<dbReference type="Proteomes" id="UP000553343">
    <property type="component" value="Unassembled WGS sequence"/>
</dbReference>
<dbReference type="PROSITE" id="PS50887">
    <property type="entry name" value="GGDEF"/>
    <property type="match status" value="1"/>
</dbReference>
<keyword evidence="1" id="KW-1133">Transmembrane helix</keyword>
<name>A0A850SWY3_9BACT</name>
<sequence>MNETMKHIKLLYFLTLSVLTGVFVYFQLKTYGDVRNKLVVESLHFNNHFAATTGSRLHETELLLDMIGHQLLDNDLHLDLEKSQAVMAEMLTRFPSVVGFGLTDPEGKYLAMSSRENLSNIKCLKESDKTRESFNRTLQSDAMVIGRIHFCKIRNNWILPLRKALRDAAGNVTGVMITGIQMDKSVAFFQSAPIFPGQMSLLVNDTNRMHIYVNPFPETGYSQLFSSPVSRPPVEIATLNAKTGAGLSPEEIRKSEIGFRYEAWSQLTKEDSFYFVKYNKRYKIWAQTLIPMRTVRALFFGQGFFIQLVGFLVVSTGFLTLFHMLYRKEAAAHRLLSYQAVHDSLTDLYNRAALEDLSYQWITVDASPFLLLFIDLDNFKNINDSFGHTLGDKLLIEVSLRLKQLVPEDSEIVRNGGDEFSIFIKREEAGANSSHLGRRIVSEISKPYYISGLKLRIGCSVGISRYPEDGTGFEQLMVSADLALYTAKKKRNNYAFFNSELQKIMERKTLIEHSLHTAVEENELYMVFQPQVYGNGTIHGAEALVRWESPELGFVPPDLFIGVAEESGAMDSLWAFILDTSCAEFRKILDGCSDKADTLNLSINISVSQILGKNFKDELLRRLDHYRIRRSQTTIEITESMFIDELDYILPLLQEIRDTGISISMDDFGTGYSSLSMLRALPIDELKIDRRFVKHISEIKQDSDIIHSIIHMGHTMNMKVVAEGVEEKEQLCLLNSYHCELYQGYYFSRPLTAEDFVKFYQDKNERIPPLSKRIAHHMINRDFKMINDFCSSVKE</sequence>
<dbReference type="GO" id="GO:0071111">
    <property type="term" value="F:cyclic-guanylate-specific phosphodiesterase activity"/>
    <property type="evidence" value="ECO:0007669"/>
    <property type="project" value="InterPro"/>
</dbReference>
<dbReference type="Gene3D" id="3.20.20.450">
    <property type="entry name" value="EAL domain"/>
    <property type="match status" value="1"/>
</dbReference>
<feature type="transmembrane region" description="Helical" evidence="1">
    <location>
        <begin position="10"/>
        <end position="28"/>
    </location>
</feature>
<dbReference type="AlphaFoldDB" id="A0A850SWY3"/>
<evidence type="ECO:0000259" key="2">
    <source>
        <dbReference type="PROSITE" id="PS50883"/>
    </source>
</evidence>
<dbReference type="SUPFAM" id="SSF141868">
    <property type="entry name" value="EAL domain-like"/>
    <property type="match status" value="1"/>
</dbReference>
<dbReference type="CDD" id="cd18773">
    <property type="entry name" value="PDC1_HK_sensor"/>
    <property type="match status" value="1"/>
</dbReference>
<dbReference type="CDD" id="cd01948">
    <property type="entry name" value="EAL"/>
    <property type="match status" value="1"/>
</dbReference>
<dbReference type="Pfam" id="PF00990">
    <property type="entry name" value="GGDEF"/>
    <property type="match status" value="1"/>
</dbReference>